<evidence type="ECO:0000313" key="2">
    <source>
        <dbReference type="Proteomes" id="UP000429484"/>
    </source>
</evidence>
<evidence type="ECO:0000313" key="1">
    <source>
        <dbReference type="EMBL" id="MQW36844.1"/>
    </source>
</evidence>
<protein>
    <submittedName>
        <fullName evidence="1">Aldehyde dehydrogenase</fullName>
    </submittedName>
</protein>
<dbReference type="InterPro" id="IPR016161">
    <property type="entry name" value="Ald_DH/histidinol_DH"/>
</dbReference>
<proteinExistence type="predicted"/>
<dbReference type="SUPFAM" id="SSF53720">
    <property type="entry name" value="ALDH-like"/>
    <property type="match status" value="1"/>
</dbReference>
<comment type="caution">
    <text evidence="1">The sequence shown here is derived from an EMBL/GenBank/DDBJ whole genome shotgun (WGS) entry which is preliminary data.</text>
</comment>
<dbReference type="AlphaFoldDB" id="A0AAW9TXK2"/>
<reference evidence="1 2" key="1">
    <citation type="journal article" date="2013" name="Genome Biol.">
        <title>Comparative genomics of the core and accessory genomes of 48 Sinorhizobium strains comprising five genospecies.</title>
        <authorList>
            <person name="Sugawara M."/>
            <person name="Epstein B."/>
            <person name="Badgley B.D."/>
            <person name="Unno T."/>
            <person name="Xu L."/>
            <person name="Reese J."/>
            <person name="Gyaneshwar P."/>
            <person name="Denny R."/>
            <person name="Mudge J."/>
            <person name="Bharti A.K."/>
            <person name="Farmer A.D."/>
            <person name="May G.D."/>
            <person name="Woodward J.E."/>
            <person name="Medigue C."/>
            <person name="Vallenet D."/>
            <person name="Lajus A."/>
            <person name="Rouy Z."/>
            <person name="Martinez-Vaz B."/>
            <person name="Tiffin P."/>
            <person name="Young N.D."/>
            <person name="Sadowsky M.J."/>
        </authorList>
    </citation>
    <scope>NUCLEOTIDE SEQUENCE [LARGE SCALE GENOMIC DNA]</scope>
    <source>
        <strain evidence="1 2">N6B1</strain>
    </source>
</reference>
<name>A0AAW9TXK2_RHIML</name>
<dbReference type="Proteomes" id="UP000429484">
    <property type="component" value="Unassembled WGS sequence"/>
</dbReference>
<organism evidence="1 2">
    <name type="scientific">Rhizobium meliloti</name>
    <name type="common">Ensifer meliloti</name>
    <name type="synonym">Sinorhizobium meliloti</name>
    <dbReference type="NCBI Taxonomy" id="382"/>
    <lineage>
        <taxon>Bacteria</taxon>
        <taxon>Pseudomonadati</taxon>
        <taxon>Pseudomonadota</taxon>
        <taxon>Alphaproteobacteria</taxon>
        <taxon>Hyphomicrobiales</taxon>
        <taxon>Rhizobiaceae</taxon>
        <taxon>Sinorhizobium/Ensifer group</taxon>
        <taxon>Sinorhizobium</taxon>
    </lineage>
</organism>
<dbReference type="EMBL" id="WISR01000244">
    <property type="protein sequence ID" value="MQW36844.1"/>
    <property type="molecule type" value="Genomic_DNA"/>
</dbReference>
<accession>A0AAW9TXK2</accession>
<gene>
    <name evidence="1" type="ORF">GHK53_29820</name>
</gene>
<sequence length="65" mass="7202">MISDSSDHRFDAMPFGGFKYDGMDREGVRFASEDMTQPKVVCINRIKTQSQACSNPSTIQGAKNV</sequence>
<dbReference type="GO" id="GO:0016491">
    <property type="term" value="F:oxidoreductase activity"/>
    <property type="evidence" value="ECO:0007669"/>
    <property type="project" value="InterPro"/>
</dbReference>